<dbReference type="EMBL" id="JBHLTR010000037">
    <property type="protein sequence ID" value="MFC0560701.1"/>
    <property type="molecule type" value="Genomic_DNA"/>
</dbReference>
<organism evidence="1 2">
    <name type="scientific">Halalkalibacter alkalisediminis</name>
    <dbReference type="NCBI Taxonomy" id="935616"/>
    <lineage>
        <taxon>Bacteria</taxon>
        <taxon>Bacillati</taxon>
        <taxon>Bacillota</taxon>
        <taxon>Bacilli</taxon>
        <taxon>Bacillales</taxon>
        <taxon>Bacillaceae</taxon>
        <taxon>Halalkalibacter</taxon>
    </lineage>
</organism>
<dbReference type="RefSeq" id="WP_337956394.1">
    <property type="nucleotide sequence ID" value="NZ_JAQQWT010000039.1"/>
</dbReference>
<sequence>MQTLYVIGEAHPNYKENLELANELHHLFEEKYPGLSRGIFGNNSNSG</sequence>
<dbReference type="Pfam" id="PF07454">
    <property type="entry name" value="SpoIIP"/>
    <property type="match status" value="1"/>
</dbReference>
<evidence type="ECO:0000313" key="2">
    <source>
        <dbReference type="Proteomes" id="UP001589833"/>
    </source>
</evidence>
<protein>
    <submittedName>
        <fullName evidence="1">Stage II sporulation protein P</fullName>
    </submittedName>
</protein>
<comment type="caution">
    <text evidence="1">The sequence shown here is derived from an EMBL/GenBank/DDBJ whole genome shotgun (WGS) entry which is preliminary data.</text>
</comment>
<reference evidence="1 2" key="1">
    <citation type="submission" date="2024-09" db="EMBL/GenBank/DDBJ databases">
        <authorList>
            <person name="Sun Q."/>
            <person name="Mori K."/>
        </authorList>
    </citation>
    <scope>NUCLEOTIDE SEQUENCE [LARGE SCALE GENOMIC DNA]</scope>
    <source>
        <strain evidence="1 2">NCAIM B.02301</strain>
    </source>
</reference>
<gene>
    <name evidence="1" type="ORF">ACFFH4_17110</name>
</gene>
<accession>A0ABV6NIW8</accession>
<dbReference type="Proteomes" id="UP001589833">
    <property type="component" value="Unassembled WGS sequence"/>
</dbReference>
<evidence type="ECO:0000313" key="1">
    <source>
        <dbReference type="EMBL" id="MFC0560701.1"/>
    </source>
</evidence>
<proteinExistence type="predicted"/>
<keyword evidence="2" id="KW-1185">Reference proteome</keyword>
<dbReference type="InterPro" id="IPR010897">
    <property type="entry name" value="Spore_II_P"/>
</dbReference>
<name>A0ABV6NIW8_9BACI</name>